<dbReference type="InterPro" id="IPR023031">
    <property type="entry name" value="OPRT"/>
</dbReference>
<dbReference type="PANTHER" id="PTHR19278:SF9">
    <property type="entry name" value="URIDINE 5'-MONOPHOSPHATE SYNTHASE"/>
    <property type="match status" value="1"/>
</dbReference>
<evidence type="ECO:0000313" key="8">
    <source>
        <dbReference type="EMBL" id="MDY0408121.1"/>
    </source>
</evidence>
<evidence type="ECO:0000256" key="2">
    <source>
        <dbReference type="ARBA" id="ARBA00011971"/>
    </source>
</evidence>
<feature type="binding site" evidence="6">
    <location>
        <position position="100"/>
    </location>
    <ligand>
        <name>5-phospho-alpha-D-ribose 1-diphosphate</name>
        <dbReference type="ChEBI" id="CHEBI:58017"/>
        <note>ligand shared between dimeric partners</note>
    </ligand>
</feature>
<dbReference type="Gene3D" id="3.40.50.2020">
    <property type="match status" value="1"/>
</dbReference>
<comment type="pathway">
    <text evidence="1 6">Pyrimidine metabolism; UMP biosynthesis via de novo pathway; UMP from orotate: step 1/2.</text>
</comment>
<comment type="similarity">
    <text evidence="6">Belongs to the purine/pyrimidine phosphoribosyltransferase family. PyrE subfamily.</text>
</comment>
<keyword evidence="6" id="KW-0460">Magnesium</keyword>
<keyword evidence="4 6" id="KW-0808">Transferase</keyword>
<gene>
    <name evidence="6 8" type="primary">pyrE</name>
    <name evidence="8" type="ORF">RWD45_05305</name>
</gene>
<keyword evidence="5 6" id="KW-0665">Pyrimidine biosynthesis</keyword>
<evidence type="ECO:0000259" key="7">
    <source>
        <dbReference type="Pfam" id="PF00156"/>
    </source>
</evidence>
<proteinExistence type="inferred from homology"/>
<dbReference type="EC" id="2.4.2.10" evidence="2 6"/>
<dbReference type="RefSeq" id="WP_320378880.1">
    <property type="nucleotide sequence ID" value="NZ_JAWDIQ010000001.1"/>
</dbReference>
<dbReference type="GO" id="GO:0004588">
    <property type="term" value="F:orotate phosphoribosyltransferase activity"/>
    <property type="evidence" value="ECO:0007669"/>
    <property type="project" value="UniProtKB-EC"/>
</dbReference>
<comment type="function">
    <text evidence="6">Catalyzes the transfer of a ribosyl phosphate group from 5-phosphoribose 1-diphosphate to orotate, leading to the formation of orotidine monophosphate (OMP).</text>
</comment>
<dbReference type="EMBL" id="JAWDIQ010000001">
    <property type="protein sequence ID" value="MDY0408121.1"/>
    <property type="molecule type" value="Genomic_DNA"/>
</dbReference>
<comment type="caution">
    <text evidence="8">The sequence shown here is derived from an EMBL/GenBank/DDBJ whole genome shotgun (WGS) entry which is preliminary data.</text>
</comment>
<accession>A0ABU5CP45</accession>
<keyword evidence="3 6" id="KW-0328">Glycosyltransferase</keyword>
<dbReference type="Proteomes" id="UP001275315">
    <property type="component" value="Unassembled WGS sequence"/>
</dbReference>
<feature type="binding site" description="in other chain" evidence="6">
    <location>
        <begin position="120"/>
        <end position="128"/>
    </location>
    <ligand>
        <name>5-phospho-alpha-D-ribose 1-diphosphate</name>
        <dbReference type="ChEBI" id="CHEBI:58017"/>
        <note>ligand shared between dimeric partners</note>
    </ligand>
</feature>
<dbReference type="PANTHER" id="PTHR19278">
    <property type="entry name" value="OROTATE PHOSPHORIBOSYLTRANSFERASE"/>
    <property type="match status" value="1"/>
</dbReference>
<keyword evidence="9" id="KW-1185">Reference proteome</keyword>
<comment type="caution">
    <text evidence="6">Lacks conserved residue(s) required for the propagation of feature annotation.</text>
</comment>
<dbReference type="HAMAP" id="MF_01208">
    <property type="entry name" value="PyrE"/>
    <property type="match status" value="1"/>
</dbReference>
<comment type="subunit">
    <text evidence="6">Homodimer.</text>
</comment>
<evidence type="ECO:0000256" key="3">
    <source>
        <dbReference type="ARBA" id="ARBA00022676"/>
    </source>
</evidence>
<dbReference type="NCBIfam" id="TIGR00336">
    <property type="entry name" value="pyrE"/>
    <property type="match status" value="1"/>
</dbReference>
<dbReference type="Pfam" id="PF00156">
    <property type="entry name" value="Pribosyltran"/>
    <property type="match status" value="1"/>
</dbReference>
<feature type="binding site" evidence="6">
    <location>
        <position position="124"/>
    </location>
    <ligand>
        <name>orotate</name>
        <dbReference type="ChEBI" id="CHEBI:30839"/>
    </ligand>
</feature>
<sequence>MQHHLVEQLQKIGAVQFQKDQPFIWTSGIKSPIYCDLRLTISYPEIRKQITDAFVSYITQMDVKPDVIVGCATAGIPHAALLAERLQLPLVYVRSSPKKHGTGKQIEGVLKKGQKAIVVEDLISTGKSSLQAAKLIQEVEVEVLCVCAIFTYGLQRTYATFEEEYMPLHSLINLDEMLDFLQCNNKMDSDKITKIINWRNQFD</sequence>
<evidence type="ECO:0000256" key="6">
    <source>
        <dbReference type="HAMAP-Rule" id="MF_01208"/>
    </source>
</evidence>
<protein>
    <recommendedName>
        <fullName evidence="2 6">Orotate phosphoribosyltransferase</fullName>
        <shortName evidence="6">OPRT</shortName>
        <shortName evidence="6">OPRTase</shortName>
        <ecNumber evidence="2 6">2.4.2.10</ecNumber>
    </recommendedName>
</protein>
<evidence type="ECO:0000256" key="4">
    <source>
        <dbReference type="ARBA" id="ARBA00022679"/>
    </source>
</evidence>
<evidence type="ECO:0000313" key="9">
    <source>
        <dbReference type="Proteomes" id="UP001275315"/>
    </source>
</evidence>
<feature type="domain" description="Phosphoribosyltransferase" evidence="7">
    <location>
        <begin position="44"/>
        <end position="150"/>
    </location>
</feature>
<dbReference type="InterPro" id="IPR004467">
    <property type="entry name" value="Or_phspho_trans_dom"/>
</dbReference>
<dbReference type="SUPFAM" id="SSF53271">
    <property type="entry name" value="PRTase-like"/>
    <property type="match status" value="1"/>
</dbReference>
<comment type="catalytic activity">
    <reaction evidence="6">
        <text>orotidine 5'-phosphate + diphosphate = orotate + 5-phospho-alpha-D-ribose 1-diphosphate</text>
        <dbReference type="Rhea" id="RHEA:10380"/>
        <dbReference type="ChEBI" id="CHEBI:30839"/>
        <dbReference type="ChEBI" id="CHEBI:33019"/>
        <dbReference type="ChEBI" id="CHEBI:57538"/>
        <dbReference type="ChEBI" id="CHEBI:58017"/>
        <dbReference type="EC" id="2.4.2.10"/>
    </reaction>
</comment>
<organism evidence="8 9">
    <name type="scientific">Paracerasibacillus soli</name>
    <dbReference type="NCBI Taxonomy" id="480284"/>
    <lineage>
        <taxon>Bacteria</taxon>
        <taxon>Bacillati</taxon>
        <taxon>Bacillota</taxon>
        <taxon>Bacilli</taxon>
        <taxon>Bacillales</taxon>
        <taxon>Bacillaceae</taxon>
        <taxon>Paracerasibacillus</taxon>
    </lineage>
</organism>
<reference evidence="8 9" key="1">
    <citation type="submission" date="2023-10" db="EMBL/GenBank/DDBJ databases">
        <title>Virgibacillus soli CC-YMP-6 genome.</title>
        <authorList>
            <person name="Miliotis G."/>
            <person name="Sengupta P."/>
            <person name="Hameed A."/>
            <person name="Chuvochina M."/>
            <person name="Mcdonagh F."/>
            <person name="Simpson A.C."/>
            <person name="Singh N.K."/>
            <person name="Rekha P.D."/>
            <person name="Raman K."/>
            <person name="Hugenholtz P."/>
            <person name="Venkateswaran K."/>
        </authorList>
    </citation>
    <scope>NUCLEOTIDE SEQUENCE [LARGE SCALE GENOMIC DNA]</scope>
    <source>
        <strain evidence="8 9">CC-YMP-6</strain>
    </source>
</reference>
<dbReference type="CDD" id="cd06223">
    <property type="entry name" value="PRTases_typeI"/>
    <property type="match status" value="1"/>
</dbReference>
<feature type="binding site" evidence="6">
    <location>
        <position position="98"/>
    </location>
    <ligand>
        <name>5-phospho-alpha-D-ribose 1-diphosphate</name>
        <dbReference type="ChEBI" id="CHEBI:58017"/>
        <note>ligand shared between dimeric partners</note>
    </ligand>
</feature>
<comment type="cofactor">
    <cofactor evidence="6">
        <name>Mg(2+)</name>
        <dbReference type="ChEBI" id="CHEBI:18420"/>
    </cofactor>
</comment>
<feature type="binding site" evidence="6">
    <location>
        <position position="94"/>
    </location>
    <ligand>
        <name>5-phospho-alpha-D-ribose 1-diphosphate</name>
        <dbReference type="ChEBI" id="CHEBI:58017"/>
        <note>ligand shared between dimeric partners</note>
    </ligand>
</feature>
<name>A0ABU5CP45_9BACI</name>
<dbReference type="InterPro" id="IPR000836">
    <property type="entry name" value="PRTase_dom"/>
</dbReference>
<evidence type="ECO:0000256" key="5">
    <source>
        <dbReference type="ARBA" id="ARBA00022975"/>
    </source>
</evidence>
<dbReference type="InterPro" id="IPR029057">
    <property type="entry name" value="PRTase-like"/>
</dbReference>
<evidence type="ECO:0000256" key="1">
    <source>
        <dbReference type="ARBA" id="ARBA00004889"/>
    </source>
</evidence>